<evidence type="ECO:0000256" key="4">
    <source>
        <dbReference type="ARBA" id="ARBA00022989"/>
    </source>
</evidence>
<feature type="transmembrane region" description="Helical" evidence="6">
    <location>
        <begin position="27"/>
        <end position="49"/>
    </location>
</feature>
<keyword evidence="1" id="KW-1003">Cell membrane</keyword>
<dbReference type="EMBL" id="PFMC01000061">
    <property type="protein sequence ID" value="PIY94543.1"/>
    <property type="molecule type" value="Genomic_DNA"/>
</dbReference>
<dbReference type="PANTHER" id="PTHR37820:SF1">
    <property type="entry name" value="CELL DIVISION PROTEIN FTSQ"/>
    <property type="match status" value="1"/>
</dbReference>
<evidence type="ECO:0000313" key="9">
    <source>
        <dbReference type="Proteomes" id="UP000228689"/>
    </source>
</evidence>
<keyword evidence="4 6" id="KW-1133">Transmembrane helix</keyword>
<organism evidence="8 9">
    <name type="scientific">Candidatus Komeilibacteria bacterium CG_4_10_14_0_8_um_filter_37_78</name>
    <dbReference type="NCBI Taxonomy" id="1974471"/>
    <lineage>
        <taxon>Bacteria</taxon>
        <taxon>Candidatus Komeiliibacteriota</taxon>
    </lineage>
</organism>
<evidence type="ECO:0000256" key="3">
    <source>
        <dbReference type="ARBA" id="ARBA00022692"/>
    </source>
</evidence>
<reference evidence="9" key="1">
    <citation type="submission" date="2017-09" db="EMBL/GenBank/DDBJ databases">
        <title>Depth-based differentiation of microbial function through sediment-hosted aquifers and enrichment of novel symbionts in the deep terrestrial subsurface.</title>
        <authorList>
            <person name="Probst A.J."/>
            <person name="Ladd B."/>
            <person name="Jarett J.K."/>
            <person name="Geller-Mcgrath D.E."/>
            <person name="Sieber C.M.K."/>
            <person name="Emerson J.B."/>
            <person name="Anantharaman K."/>
            <person name="Thomas B.C."/>
            <person name="Malmstrom R."/>
            <person name="Stieglmeier M."/>
            <person name="Klingl A."/>
            <person name="Woyke T."/>
            <person name="Ryan C.M."/>
            <person name="Banfield J.F."/>
        </authorList>
    </citation>
    <scope>NUCLEOTIDE SEQUENCE [LARGE SCALE GENOMIC DNA]</scope>
</reference>
<keyword evidence="3 6" id="KW-0812">Transmembrane</keyword>
<dbReference type="PANTHER" id="PTHR37820">
    <property type="entry name" value="CELL DIVISION PROTEIN DIVIB"/>
    <property type="match status" value="1"/>
</dbReference>
<dbReference type="GO" id="GO:0051301">
    <property type="term" value="P:cell division"/>
    <property type="evidence" value="ECO:0007669"/>
    <property type="project" value="UniProtKB-KW"/>
</dbReference>
<dbReference type="GO" id="GO:0005886">
    <property type="term" value="C:plasma membrane"/>
    <property type="evidence" value="ECO:0007669"/>
    <property type="project" value="TreeGrafter"/>
</dbReference>
<keyword evidence="5" id="KW-0131">Cell cycle</keyword>
<dbReference type="Proteomes" id="UP000228689">
    <property type="component" value="Unassembled WGS sequence"/>
</dbReference>
<dbReference type="AlphaFoldDB" id="A0A2M7RCQ3"/>
<keyword evidence="2" id="KW-0132">Cell division</keyword>
<feature type="domain" description="Cell division protein FtsQ/DivIB C-terminal" evidence="7">
    <location>
        <begin position="131"/>
        <end position="264"/>
    </location>
</feature>
<proteinExistence type="predicted"/>
<sequence>MLFQRQGRGKSVRQPARVNNQLLKKKVIKYITIILVFSILYILFFSTIFQIKYLQIVGNDAINTNEIEEVIWQSLDENILFIFNRDNYWLLSIDKLVSDIEQKYAFDELTINKKYPDTLSLKIKEKIGRLFWQAGDKFYVIDINGTVTRHLTETHIIQKVNIPIVRDNSNSEVNIGEQLLSSELISAMVETYQLYNEYINNDALSFISFQVDDKDDALFKVITKSGIELHMNDQLPVGEQLEKLAKVLRSNKIDLDSITYINLRITEQVIYK</sequence>
<accession>A0A2M7RCQ3</accession>
<evidence type="ECO:0000313" key="8">
    <source>
        <dbReference type="EMBL" id="PIY94543.1"/>
    </source>
</evidence>
<dbReference type="InterPro" id="IPR005548">
    <property type="entry name" value="Cell_div_FtsQ/DivIB_C"/>
</dbReference>
<evidence type="ECO:0000256" key="6">
    <source>
        <dbReference type="SAM" id="Phobius"/>
    </source>
</evidence>
<dbReference type="Pfam" id="PF03799">
    <property type="entry name" value="FtsQ_DivIB_C"/>
    <property type="match status" value="1"/>
</dbReference>
<dbReference type="InterPro" id="IPR050487">
    <property type="entry name" value="FtsQ_DivIB"/>
</dbReference>
<evidence type="ECO:0000259" key="7">
    <source>
        <dbReference type="Pfam" id="PF03799"/>
    </source>
</evidence>
<gene>
    <name evidence="8" type="ORF">COY67_02425</name>
</gene>
<evidence type="ECO:0000256" key="5">
    <source>
        <dbReference type="ARBA" id="ARBA00023306"/>
    </source>
</evidence>
<keyword evidence="6" id="KW-0472">Membrane</keyword>
<evidence type="ECO:0000256" key="2">
    <source>
        <dbReference type="ARBA" id="ARBA00022618"/>
    </source>
</evidence>
<evidence type="ECO:0000256" key="1">
    <source>
        <dbReference type="ARBA" id="ARBA00022475"/>
    </source>
</evidence>
<name>A0A2M7RCQ3_9BACT</name>
<comment type="caution">
    <text evidence="8">The sequence shown here is derived from an EMBL/GenBank/DDBJ whole genome shotgun (WGS) entry which is preliminary data.</text>
</comment>
<protein>
    <recommendedName>
        <fullName evidence="7">Cell division protein FtsQ/DivIB C-terminal domain-containing protein</fullName>
    </recommendedName>
</protein>